<accession>A0AAN6ZSL6</accession>
<name>A0AAN6ZSL6_9PEZI</name>
<keyword evidence="2" id="KW-1185">Reference proteome</keyword>
<dbReference type="InterPro" id="IPR054208">
    <property type="entry name" value="DUF6914"/>
</dbReference>
<dbReference type="EMBL" id="MU857279">
    <property type="protein sequence ID" value="KAK4148703.1"/>
    <property type="molecule type" value="Genomic_DNA"/>
</dbReference>
<dbReference type="AlphaFoldDB" id="A0AAN6ZSL6"/>
<dbReference type="Pfam" id="PF21858">
    <property type="entry name" value="DUF6914"/>
    <property type="match status" value="1"/>
</dbReference>
<protein>
    <submittedName>
        <fullName evidence="1">Uncharacterized protein</fullName>
    </submittedName>
</protein>
<evidence type="ECO:0000313" key="1">
    <source>
        <dbReference type="EMBL" id="KAK4148703.1"/>
    </source>
</evidence>
<evidence type="ECO:0000313" key="2">
    <source>
        <dbReference type="Proteomes" id="UP001302745"/>
    </source>
</evidence>
<sequence>MVSNKKRLYVALYPSGVVNNEELMYLTSLILGYHWGFLIGPKVEAQDQIPGVRYHEVPLRNVRSTVNLLARILVAKIEDEARLVEILRSTPIVQGDSESSCITWLADALRRIREDGKAVGTSQLDWARIEPLAREYVAEKKAGGRYGQGADMSLPKPTWDLLKDKEIVA</sequence>
<reference evidence="1" key="1">
    <citation type="journal article" date="2023" name="Mol. Phylogenet. Evol.">
        <title>Genome-scale phylogeny and comparative genomics of the fungal order Sordariales.</title>
        <authorList>
            <person name="Hensen N."/>
            <person name="Bonometti L."/>
            <person name="Westerberg I."/>
            <person name="Brannstrom I.O."/>
            <person name="Guillou S."/>
            <person name="Cros-Aarteil S."/>
            <person name="Calhoun S."/>
            <person name="Haridas S."/>
            <person name="Kuo A."/>
            <person name="Mondo S."/>
            <person name="Pangilinan J."/>
            <person name="Riley R."/>
            <person name="LaButti K."/>
            <person name="Andreopoulos B."/>
            <person name="Lipzen A."/>
            <person name="Chen C."/>
            <person name="Yan M."/>
            <person name="Daum C."/>
            <person name="Ng V."/>
            <person name="Clum A."/>
            <person name="Steindorff A."/>
            <person name="Ohm R.A."/>
            <person name="Martin F."/>
            <person name="Silar P."/>
            <person name="Natvig D.O."/>
            <person name="Lalanne C."/>
            <person name="Gautier V."/>
            <person name="Ament-Velasquez S.L."/>
            <person name="Kruys A."/>
            <person name="Hutchinson M.I."/>
            <person name="Powell A.J."/>
            <person name="Barry K."/>
            <person name="Miller A.N."/>
            <person name="Grigoriev I.V."/>
            <person name="Debuchy R."/>
            <person name="Gladieux P."/>
            <person name="Hiltunen Thoren M."/>
            <person name="Johannesson H."/>
        </authorList>
    </citation>
    <scope>NUCLEOTIDE SEQUENCE</scope>
    <source>
        <strain evidence="1">CBS 538.74</strain>
    </source>
</reference>
<dbReference type="Proteomes" id="UP001302745">
    <property type="component" value="Unassembled WGS sequence"/>
</dbReference>
<comment type="caution">
    <text evidence="1">The sequence shown here is derived from an EMBL/GenBank/DDBJ whole genome shotgun (WGS) entry which is preliminary data.</text>
</comment>
<reference evidence="1" key="2">
    <citation type="submission" date="2023-05" db="EMBL/GenBank/DDBJ databases">
        <authorList>
            <consortium name="Lawrence Berkeley National Laboratory"/>
            <person name="Steindorff A."/>
            <person name="Hensen N."/>
            <person name="Bonometti L."/>
            <person name="Westerberg I."/>
            <person name="Brannstrom I.O."/>
            <person name="Guillou S."/>
            <person name="Cros-Aarteil S."/>
            <person name="Calhoun S."/>
            <person name="Haridas S."/>
            <person name="Kuo A."/>
            <person name="Mondo S."/>
            <person name="Pangilinan J."/>
            <person name="Riley R."/>
            <person name="Labutti K."/>
            <person name="Andreopoulos B."/>
            <person name="Lipzen A."/>
            <person name="Chen C."/>
            <person name="Yanf M."/>
            <person name="Daum C."/>
            <person name="Ng V."/>
            <person name="Clum A."/>
            <person name="Ohm R."/>
            <person name="Martin F."/>
            <person name="Silar P."/>
            <person name="Natvig D."/>
            <person name="Lalanne C."/>
            <person name="Gautier V."/>
            <person name="Ament-Velasquez S.L."/>
            <person name="Kruys A."/>
            <person name="Hutchinson M.I."/>
            <person name="Powell A.J."/>
            <person name="Barry K."/>
            <person name="Miller A.N."/>
            <person name="Grigoriev I.V."/>
            <person name="Debuchy R."/>
            <person name="Gladieux P."/>
            <person name="Thoren M.H."/>
            <person name="Johannesson H."/>
        </authorList>
    </citation>
    <scope>NUCLEOTIDE SEQUENCE</scope>
    <source>
        <strain evidence="1">CBS 538.74</strain>
    </source>
</reference>
<gene>
    <name evidence="1" type="ORF">C8A00DRAFT_47513</name>
</gene>
<proteinExistence type="predicted"/>
<organism evidence="1 2">
    <name type="scientific">Chaetomidium leptoderma</name>
    <dbReference type="NCBI Taxonomy" id="669021"/>
    <lineage>
        <taxon>Eukaryota</taxon>
        <taxon>Fungi</taxon>
        <taxon>Dikarya</taxon>
        <taxon>Ascomycota</taxon>
        <taxon>Pezizomycotina</taxon>
        <taxon>Sordariomycetes</taxon>
        <taxon>Sordariomycetidae</taxon>
        <taxon>Sordariales</taxon>
        <taxon>Chaetomiaceae</taxon>
        <taxon>Chaetomidium</taxon>
    </lineage>
</organism>